<feature type="domain" description="Secretion system C-terminal sorting" evidence="2">
    <location>
        <begin position="702"/>
        <end position="762"/>
    </location>
</feature>
<accession>A0ABU9HT01</accession>
<dbReference type="InterPro" id="IPR026444">
    <property type="entry name" value="Secre_tail"/>
</dbReference>
<dbReference type="InterPro" id="IPR011889">
    <property type="entry name" value="Liste_lipo_26"/>
</dbReference>
<dbReference type="InterPro" id="IPR005046">
    <property type="entry name" value="DUF285"/>
</dbReference>
<dbReference type="Proteomes" id="UP001464555">
    <property type="component" value="Unassembled WGS sequence"/>
</dbReference>
<dbReference type="Pfam" id="PF18962">
    <property type="entry name" value="Por_Secre_tail"/>
    <property type="match status" value="1"/>
</dbReference>
<dbReference type="NCBIfam" id="TIGR04183">
    <property type="entry name" value="Por_Secre_tail"/>
    <property type="match status" value="1"/>
</dbReference>
<dbReference type="NCBIfam" id="TIGR02167">
    <property type="entry name" value="Liste_lipo_26"/>
    <property type="match status" value="3"/>
</dbReference>
<evidence type="ECO:0000259" key="2">
    <source>
        <dbReference type="Pfam" id="PF18962"/>
    </source>
</evidence>
<dbReference type="Pfam" id="PF03382">
    <property type="entry name" value="DUF285"/>
    <property type="match status" value="2"/>
</dbReference>
<reference evidence="3 4" key="1">
    <citation type="submission" date="2024-04" db="EMBL/GenBank/DDBJ databases">
        <title>Flavobacterium sp. DGU11 16S ribosomal RNA gene Genome sequencing and assembly.</title>
        <authorList>
            <person name="Park S."/>
        </authorList>
    </citation>
    <scope>NUCLEOTIDE SEQUENCE [LARGE SCALE GENOMIC DNA]</scope>
    <source>
        <strain evidence="3 4">DGU11</strain>
    </source>
</reference>
<evidence type="ECO:0000313" key="4">
    <source>
        <dbReference type="Proteomes" id="UP001464555"/>
    </source>
</evidence>
<gene>
    <name evidence="3" type="ORF">AAEO56_03345</name>
</gene>
<name>A0ABU9HT01_9FLAO</name>
<keyword evidence="1" id="KW-0732">Signal</keyword>
<dbReference type="EMBL" id="JBBYHR010000002">
    <property type="protein sequence ID" value="MEL1243288.1"/>
    <property type="molecule type" value="Genomic_DNA"/>
</dbReference>
<protein>
    <submittedName>
        <fullName evidence="3">BspA family leucine-rich repeat surface protein</fullName>
    </submittedName>
</protein>
<comment type="caution">
    <text evidence="3">The sequence shown here is derived from an EMBL/GenBank/DDBJ whole genome shotgun (WGS) entry which is preliminary data.</text>
</comment>
<dbReference type="RefSeq" id="WP_341695612.1">
    <property type="nucleotide sequence ID" value="NZ_JBBYHR010000002.1"/>
</dbReference>
<keyword evidence="4" id="KW-1185">Reference proteome</keyword>
<evidence type="ECO:0000256" key="1">
    <source>
        <dbReference type="ARBA" id="ARBA00022729"/>
    </source>
</evidence>
<proteinExistence type="predicted"/>
<organism evidence="3 4">
    <name type="scientific">Flavobacterium arundinis</name>
    <dbReference type="NCBI Taxonomy" id="3139143"/>
    <lineage>
        <taxon>Bacteria</taxon>
        <taxon>Pseudomonadati</taxon>
        <taxon>Bacteroidota</taxon>
        <taxon>Flavobacteriia</taxon>
        <taxon>Flavobacteriales</taxon>
        <taxon>Flavobacteriaceae</taxon>
        <taxon>Flavobacterium</taxon>
    </lineage>
</organism>
<sequence>MKFKILLGIILLCSYSGFGQFITEWNTYASTSITVPTTGSGYNYTATIAPLSNPSAIITTLTGVTGNAMFTGLDYNTAYQVKITGNFPRIYINYGSERFKLRKVTQWGNIAWKSFNRAFYGCYEMNVTATDIPVLTGVTDMAFMFTFCNALTGSASMGNWNTSNVTDMTALFSGAGVFNQNIGNWNTSNVTSMNGMFASAAAFNQPIGNWDTGGVTNMGSMFYGATAFNKDISNWDTSLVTDMSYMFTKASVFNSNIGGWDISSVTNMDSMFYEAFAFNQPIGNWDTTGVTVIQAMFRNATSFNQPIGDWDISSVTSTASMFSGATNFDQPIGNWDLSNVESTAGMFEDAAAFDQDISGWDVSSAWNMLFMFHNATSFNQDISGWDISAGTQMEAMFKGATSFDQNMAAWADNLNPNAVLNSFFGGIFDNCGMSVANYDATLVGFSEAAPNGLSMGAAGLYYCNDGAAARANLTLPVASGGKGWAIVGDTNLAASTPLLAASGTTATLAPTECNYNWAKPSNRARKMLVINENGNTISPSSVVINNNSIGALPTGVTSAEGYYQKSNGTNSTRVGNRLVSITDAANYPDNGGIIVRVYYSTTEFTNIAVTPSPTGDITDAGWFRSDNATAAGVVAGMSAGTYMLPNAEKIIPFNSGSESGYSFVEFKLTRPGTIGLYAKTQEGPLSEPLSTEDFNKDIKVLLYPNPAQNILNLSLPQGIEMRKVFITNMLGQTVFNSGNTTAIDVASLSKGIYQIVVSTDRGEWNGRFVKE</sequence>
<evidence type="ECO:0000313" key="3">
    <source>
        <dbReference type="EMBL" id="MEL1243288.1"/>
    </source>
</evidence>